<dbReference type="Gene3D" id="3.40.30.10">
    <property type="entry name" value="Glutaredoxin"/>
    <property type="match status" value="1"/>
</dbReference>
<accession>A0A3S0WJL1</accession>
<dbReference type="GO" id="GO:0006749">
    <property type="term" value="P:glutathione metabolic process"/>
    <property type="evidence" value="ECO:0007669"/>
    <property type="project" value="TreeGrafter"/>
</dbReference>
<dbReference type="SUPFAM" id="SSF47616">
    <property type="entry name" value="GST C-terminal domain-like"/>
    <property type="match status" value="1"/>
</dbReference>
<dbReference type="CDD" id="cd03042">
    <property type="entry name" value="GST_N_Zeta"/>
    <property type="match status" value="1"/>
</dbReference>
<dbReference type="InterPro" id="IPR036282">
    <property type="entry name" value="Glutathione-S-Trfase_C_sf"/>
</dbReference>
<dbReference type="GO" id="GO:0016034">
    <property type="term" value="F:maleylacetoacetate isomerase activity"/>
    <property type="evidence" value="ECO:0007669"/>
    <property type="project" value="UniProtKB-EC"/>
</dbReference>
<dbReference type="InterPro" id="IPR036249">
    <property type="entry name" value="Thioredoxin-like_sf"/>
</dbReference>
<sequence>MSLTLHNFFRSSASVRVRAALNLKGLAYDQRSYMLRKGEHRSPAFLALNPQGLVPALELADGTVLAQSLAIIEYLDETQPDPPLLPADARDRAHARSLAYAVACDVHPVNNLRVLQRLETEFGAGEEAVAGWFRHWATESFGPLETTLATDPRTGAFCLGDRPGLADLCLFAQAINNRRFGVPIAPYPTIARIVESCLALPAFRDALPDAQPDAA</sequence>
<dbReference type="NCBIfam" id="TIGR01262">
    <property type="entry name" value="maiA"/>
    <property type="match status" value="1"/>
</dbReference>
<evidence type="ECO:0000313" key="4">
    <source>
        <dbReference type="EMBL" id="RUQ66401.1"/>
    </source>
</evidence>
<dbReference type="InterPro" id="IPR004045">
    <property type="entry name" value="Glutathione_S-Trfase_N"/>
</dbReference>
<dbReference type="AlphaFoldDB" id="A0A3S0WJL1"/>
<dbReference type="SUPFAM" id="SSF52833">
    <property type="entry name" value="Thioredoxin-like"/>
    <property type="match status" value="1"/>
</dbReference>
<dbReference type="Pfam" id="PF13409">
    <property type="entry name" value="GST_N_2"/>
    <property type="match status" value="1"/>
</dbReference>
<comment type="caution">
    <text evidence="4">The sequence shown here is derived from an EMBL/GenBank/DDBJ whole genome shotgun (WGS) entry which is preliminary data.</text>
</comment>
<comment type="similarity">
    <text evidence="1">Belongs to the GST superfamily. Zeta family.</text>
</comment>
<dbReference type="InterPro" id="IPR034333">
    <property type="entry name" value="GST_Zeta_N"/>
</dbReference>
<dbReference type="SFLD" id="SFLDG00358">
    <property type="entry name" value="Main_(cytGST)"/>
    <property type="match status" value="1"/>
</dbReference>
<dbReference type="Proteomes" id="UP000280346">
    <property type="component" value="Unassembled WGS sequence"/>
</dbReference>
<dbReference type="EC" id="5.2.1.2" evidence="4"/>
<dbReference type="PANTHER" id="PTHR42673">
    <property type="entry name" value="MALEYLACETOACETATE ISOMERASE"/>
    <property type="match status" value="1"/>
</dbReference>
<dbReference type="GO" id="GO:0006559">
    <property type="term" value="P:L-phenylalanine catabolic process"/>
    <property type="evidence" value="ECO:0007669"/>
    <property type="project" value="TreeGrafter"/>
</dbReference>
<dbReference type="Gene3D" id="1.20.1050.10">
    <property type="match status" value="1"/>
</dbReference>
<evidence type="ECO:0000259" key="3">
    <source>
        <dbReference type="PROSITE" id="PS50405"/>
    </source>
</evidence>
<gene>
    <name evidence="4" type="primary">maiA</name>
    <name evidence="4" type="ORF">EJ913_23085</name>
</gene>
<dbReference type="InterPro" id="IPR034330">
    <property type="entry name" value="GST_Zeta_C"/>
</dbReference>
<keyword evidence="5" id="KW-1185">Reference proteome</keyword>
<organism evidence="4 5">
    <name type="scientific">Azospirillum doebereinerae</name>
    <dbReference type="NCBI Taxonomy" id="92933"/>
    <lineage>
        <taxon>Bacteria</taxon>
        <taxon>Pseudomonadati</taxon>
        <taxon>Pseudomonadota</taxon>
        <taxon>Alphaproteobacteria</taxon>
        <taxon>Rhodospirillales</taxon>
        <taxon>Azospirillaceae</taxon>
        <taxon>Azospirillum</taxon>
    </lineage>
</organism>
<feature type="domain" description="GST C-terminal" evidence="3">
    <location>
        <begin position="88"/>
        <end position="215"/>
    </location>
</feature>
<dbReference type="InterPro" id="IPR005955">
    <property type="entry name" value="GST_Zeta"/>
</dbReference>
<dbReference type="SFLD" id="SFLDS00019">
    <property type="entry name" value="Glutathione_Transferase_(cytos"/>
    <property type="match status" value="1"/>
</dbReference>
<evidence type="ECO:0000259" key="2">
    <source>
        <dbReference type="PROSITE" id="PS50404"/>
    </source>
</evidence>
<keyword evidence="4" id="KW-0413">Isomerase</keyword>
<dbReference type="PROSITE" id="PS50405">
    <property type="entry name" value="GST_CTER"/>
    <property type="match status" value="1"/>
</dbReference>
<feature type="domain" description="GST N-terminal" evidence="2">
    <location>
        <begin position="1"/>
        <end position="83"/>
    </location>
</feature>
<proteinExistence type="inferred from homology"/>
<dbReference type="PANTHER" id="PTHR42673:SF4">
    <property type="entry name" value="MALEYLACETOACETATE ISOMERASE"/>
    <property type="match status" value="1"/>
</dbReference>
<evidence type="ECO:0000256" key="1">
    <source>
        <dbReference type="ARBA" id="ARBA00010007"/>
    </source>
</evidence>
<dbReference type="RefSeq" id="WP_127002311.1">
    <property type="nucleotide sequence ID" value="NZ_CP173193.1"/>
</dbReference>
<evidence type="ECO:0000313" key="5">
    <source>
        <dbReference type="Proteomes" id="UP000280346"/>
    </source>
</evidence>
<dbReference type="InterPro" id="IPR040079">
    <property type="entry name" value="Glutathione_S-Trfase"/>
</dbReference>
<dbReference type="CDD" id="cd03191">
    <property type="entry name" value="GST_C_Zeta"/>
    <property type="match status" value="1"/>
</dbReference>
<dbReference type="EMBL" id="RZIJ01000021">
    <property type="protein sequence ID" value="RUQ66401.1"/>
    <property type="molecule type" value="Genomic_DNA"/>
</dbReference>
<dbReference type="GO" id="GO:0005737">
    <property type="term" value="C:cytoplasm"/>
    <property type="evidence" value="ECO:0007669"/>
    <property type="project" value="InterPro"/>
</dbReference>
<dbReference type="PROSITE" id="PS50404">
    <property type="entry name" value="GST_NTER"/>
    <property type="match status" value="1"/>
</dbReference>
<reference evidence="4 5" key="1">
    <citation type="submission" date="2018-12" db="EMBL/GenBank/DDBJ databases">
        <authorList>
            <person name="Yang Y."/>
        </authorList>
    </citation>
    <scope>NUCLEOTIDE SEQUENCE [LARGE SCALE GENOMIC DNA]</scope>
    <source>
        <strain evidence="4 5">GSF71</strain>
    </source>
</reference>
<name>A0A3S0WJL1_9PROT</name>
<dbReference type="GO" id="GO:0004364">
    <property type="term" value="F:glutathione transferase activity"/>
    <property type="evidence" value="ECO:0007669"/>
    <property type="project" value="TreeGrafter"/>
</dbReference>
<dbReference type="OrthoDB" id="509852at2"/>
<dbReference type="InterPro" id="IPR010987">
    <property type="entry name" value="Glutathione-S-Trfase_C-like"/>
</dbReference>
<protein>
    <submittedName>
        <fullName evidence="4">Maleylacetoacetate isomerase</fullName>
        <ecNumber evidence="4">5.2.1.2</ecNumber>
    </submittedName>
</protein>